<dbReference type="InterPro" id="IPR009000">
    <property type="entry name" value="Transl_B-barrel_sf"/>
</dbReference>
<dbReference type="PANTHER" id="PTHR33692">
    <property type="entry name" value="RIBOSOME MATURATION FACTOR RIMM"/>
    <property type="match status" value="1"/>
</dbReference>
<dbReference type="Gene3D" id="2.40.30.60">
    <property type="entry name" value="RimM"/>
    <property type="match status" value="1"/>
</dbReference>
<dbReference type="Pfam" id="PF01782">
    <property type="entry name" value="RimM"/>
    <property type="match status" value="1"/>
</dbReference>
<dbReference type="InterPro" id="IPR011961">
    <property type="entry name" value="RimM"/>
</dbReference>
<evidence type="ECO:0000259" key="7">
    <source>
        <dbReference type="Pfam" id="PF24986"/>
    </source>
</evidence>
<dbReference type="HAMAP" id="MF_00014">
    <property type="entry name" value="Ribosome_mat_RimM"/>
    <property type="match status" value="1"/>
</dbReference>
<comment type="subcellular location">
    <subcellularLocation>
        <location evidence="5">Cytoplasm</location>
    </subcellularLocation>
</comment>
<dbReference type="AlphaFoldDB" id="A0A1N7PQU1"/>
<dbReference type="STRING" id="1086013.SAMN05421774_10660"/>
<evidence type="ECO:0000313" key="8">
    <source>
        <dbReference type="EMBL" id="SIT13004.1"/>
    </source>
</evidence>
<comment type="similarity">
    <text evidence="5">Belongs to the RimM family.</text>
</comment>
<evidence type="ECO:0000256" key="2">
    <source>
        <dbReference type="ARBA" id="ARBA00022517"/>
    </source>
</evidence>
<proteinExistence type="inferred from homology"/>
<dbReference type="GO" id="GO:0005840">
    <property type="term" value="C:ribosome"/>
    <property type="evidence" value="ECO:0007669"/>
    <property type="project" value="InterPro"/>
</dbReference>
<feature type="domain" description="RimM N-terminal" evidence="6">
    <location>
        <begin position="8"/>
        <end position="87"/>
    </location>
</feature>
<protein>
    <recommendedName>
        <fullName evidence="5">Ribosome maturation factor RimM</fullName>
    </recommendedName>
</protein>
<comment type="function">
    <text evidence="5">An accessory protein needed during the final step in the assembly of 30S ribosomal subunit, possibly for assembly of the head region. Essential for efficient processing of 16S rRNA. May be needed both before and after RbfA during the maturation of 16S rRNA. It has affinity for free ribosomal 30S subunits but not for 70S ribosomes.</text>
</comment>
<name>A0A1N7PQU1_9RHOB</name>
<keyword evidence="3 5" id="KW-0698">rRNA processing</keyword>
<dbReference type="Proteomes" id="UP000186141">
    <property type="component" value="Unassembled WGS sequence"/>
</dbReference>
<dbReference type="GO" id="GO:0042274">
    <property type="term" value="P:ribosomal small subunit biogenesis"/>
    <property type="evidence" value="ECO:0007669"/>
    <property type="project" value="UniProtKB-UniRule"/>
</dbReference>
<keyword evidence="1 5" id="KW-0963">Cytoplasm</keyword>
<dbReference type="InterPro" id="IPR056792">
    <property type="entry name" value="PRC_RimM"/>
</dbReference>
<evidence type="ECO:0000256" key="4">
    <source>
        <dbReference type="ARBA" id="ARBA00023186"/>
    </source>
</evidence>
<dbReference type="Gene3D" id="2.30.30.240">
    <property type="entry name" value="PRC-barrel domain"/>
    <property type="match status" value="1"/>
</dbReference>
<keyword evidence="9" id="KW-1185">Reference proteome</keyword>
<dbReference type="InterPro" id="IPR036976">
    <property type="entry name" value="RimM_N_sf"/>
</dbReference>
<dbReference type="SUPFAM" id="SSF50447">
    <property type="entry name" value="Translation proteins"/>
    <property type="match status" value="1"/>
</dbReference>
<evidence type="ECO:0000256" key="3">
    <source>
        <dbReference type="ARBA" id="ARBA00022552"/>
    </source>
</evidence>
<evidence type="ECO:0000256" key="5">
    <source>
        <dbReference type="HAMAP-Rule" id="MF_00014"/>
    </source>
</evidence>
<gene>
    <name evidence="5" type="primary">rimM</name>
    <name evidence="8" type="ORF">SAMN05421774_10660</name>
</gene>
<dbReference type="PANTHER" id="PTHR33692:SF1">
    <property type="entry name" value="RIBOSOME MATURATION FACTOR RIMM"/>
    <property type="match status" value="1"/>
</dbReference>
<dbReference type="SUPFAM" id="SSF50346">
    <property type="entry name" value="PRC-barrel domain"/>
    <property type="match status" value="1"/>
</dbReference>
<evidence type="ECO:0000256" key="1">
    <source>
        <dbReference type="ARBA" id="ARBA00022490"/>
    </source>
</evidence>
<organism evidence="8 9">
    <name type="scientific">Gemmobacter megaterium</name>
    <dbReference type="NCBI Taxonomy" id="1086013"/>
    <lineage>
        <taxon>Bacteria</taxon>
        <taxon>Pseudomonadati</taxon>
        <taxon>Pseudomonadota</taxon>
        <taxon>Alphaproteobacteria</taxon>
        <taxon>Rhodobacterales</taxon>
        <taxon>Paracoccaceae</taxon>
        <taxon>Gemmobacter</taxon>
    </lineage>
</organism>
<reference evidence="8 9" key="1">
    <citation type="submission" date="2017-01" db="EMBL/GenBank/DDBJ databases">
        <authorList>
            <person name="Mah S.A."/>
            <person name="Swanson W.J."/>
            <person name="Moy G.W."/>
            <person name="Vacquier V.D."/>
        </authorList>
    </citation>
    <scope>NUCLEOTIDE SEQUENCE [LARGE SCALE GENOMIC DNA]</scope>
    <source>
        <strain evidence="8 9">DSM 26375</strain>
    </source>
</reference>
<dbReference type="RefSeq" id="WP_076532484.1">
    <property type="nucleotide sequence ID" value="NZ_BMEH01000006.1"/>
</dbReference>
<dbReference type="NCBIfam" id="TIGR02273">
    <property type="entry name" value="16S_RimM"/>
    <property type="match status" value="1"/>
</dbReference>
<keyword evidence="2 5" id="KW-0690">Ribosome biogenesis</keyword>
<evidence type="ECO:0000313" key="9">
    <source>
        <dbReference type="Proteomes" id="UP000186141"/>
    </source>
</evidence>
<comment type="subunit">
    <text evidence="5">Binds ribosomal protein uS19.</text>
</comment>
<comment type="domain">
    <text evidence="5">The PRC barrel domain binds ribosomal protein uS19.</text>
</comment>
<dbReference type="InterPro" id="IPR002676">
    <property type="entry name" value="RimM_N"/>
</dbReference>
<keyword evidence="4 5" id="KW-0143">Chaperone</keyword>
<dbReference type="GO" id="GO:0005737">
    <property type="term" value="C:cytoplasm"/>
    <property type="evidence" value="ECO:0007669"/>
    <property type="project" value="UniProtKB-SubCell"/>
</dbReference>
<accession>A0A1N7PQU1</accession>
<sequence length="168" mass="17564">MAAKDRVCVGVISGAFGVKGEVRLKSYCADPAAISDYAPLYSEDGSRSFDLVLTGVLTNGLAARMSGIVTREDAEAAKGLRLFADRARLPVLEDDEYYHADLIGLAVLDAGGNRIGAVKAVLNHGASDLLEVLGPGMKAPLLLPFTKAVVPTVDIAGGRLIVDLPDEV</sequence>
<dbReference type="GO" id="GO:0043022">
    <property type="term" value="F:ribosome binding"/>
    <property type="evidence" value="ECO:0007669"/>
    <property type="project" value="InterPro"/>
</dbReference>
<dbReference type="OrthoDB" id="9788191at2"/>
<evidence type="ECO:0000259" key="6">
    <source>
        <dbReference type="Pfam" id="PF01782"/>
    </source>
</evidence>
<feature type="domain" description="Ribosome maturation factor RimM PRC barrel" evidence="7">
    <location>
        <begin position="100"/>
        <end position="167"/>
    </location>
</feature>
<dbReference type="InterPro" id="IPR011033">
    <property type="entry name" value="PRC_barrel-like_sf"/>
</dbReference>
<dbReference type="EMBL" id="FTOT01000006">
    <property type="protein sequence ID" value="SIT13004.1"/>
    <property type="molecule type" value="Genomic_DNA"/>
</dbReference>
<dbReference type="GO" id="GO:0006364">
    <property type="term" value="P:rRNA processing"/>
    <property type="evidence" value="ECO:0007669"/>
    <property type="project" value="UniProtKB-UniRule"/>
</dbReference>
<dbReference type="Pfam" id="PF24986">
    <property type="entry name" value="PRC_RimM"/>
    <property type="match status" value="1"/>
</dbReference>